<proteinExistence type="predicted"/>
<protein>
    <submittedName>
        <fullName evidence="2">Uncharacterized protein</fullName>
    </submittedName>
</protein>
<dbReference type="Proteomes" id="UP000886595">
    <property type="component" value="Unassembled WGS sequence"/>
</dbReference>
<evidence type="ECO:0000313" key="2">
    <source>
        <dbReference type="EMBL" id="KAG2259693.1"/>
    </source>
</evidence>
<feature type="chain" id="PRO_5036484031" evidence="1">
    <location>
        <begin position="29"/>
        <end position="52"/>
    </location>
</feature>
<comment type="caution">
    <text evidence="2">The sequence shown here is derived from an EMBL/GenBank/DDBJ whole genome shotgun (WGS) entry which is preliminary data.</text>
</comment>
<sequence>MGICVRNSCCSRLLFITFLCALTIVNDALSPDGEALVSFRSGVSKSDGVISQ</sequence>
<dbReference type="EMBL" id="JAAMPC010000015">
    <property type="protein sequence ID" value="KAG2259693.1"/>
    <property type="molecule type" value="Genomic_DNA"/>
</dbReference>
<accession>A0A8X7PYQ1</accession>
<dbReference type="AlphaFoldDB" id="A0A8X7PYQ1"/>
<evidence type="ECO:0000256" key="1">
    <source>
        <dbReference type="SAM" id="SignalP"/>
    </source>
</evidence>
<gene>
    <name evidence="2" type="ORF">Bca52824_078987</name>
</gene>
<organism evidence="2 3">
    <name type="scientific">Brassica carinata</name>
    <name type="common">Ethiopian mustard</name>
    <name type="synonym">Abyssinian cabbage</name>
    <dbReference type="NCBI Taxonomy" id="52824"/>
    <lineage>
        <taxon>Eukaryota</taxon>
        <taxon>Viridiplantae</taxon>
        <taxon>Streptophyta</taxon>
        <taxon>Embryophyta</taxon>
        <taxon>Tracheophyta</taxon>
        <taxon>Spermatophyta</taxon>
        <taxon>Magnoliopsida</taxon>
        <taxon>eudicotyledons</taxon>
        <taxon>Gunneridae</taxon>
        <taxon>Pentapetalae</taxon>
        <taxon>rosids</taxon>
        <taxon>malvids</taxon>
        <taxon>Brassicales</taxon>
        <taxon>Brassicaceae</taxon>
        <taxon>Brassiceae</taxon>
        <taxon>Brassica</taxon>
    </lineage>
</organism>
<reference evidence="2 3" key="1">
    <citation type="submission" date="2020-02" db="EMBL/GenBank/DDBJ databases">
        <authorList>
            <person name="Ma Q."/>
            <person name="Huang Y."/>
            <person name="Song X."/>
            <person name="Pei D."/>
        </authorList>
    </citation>
    <scope>NUCLEOTIDE SEQUENCE [LARGE SCALE GENOMIC DNA]</scope>
    <source>
        <strain evidence="2">Sxm20200214</strain>
        <tissue evidence="2">Leaf</tissue>
    </source>
</reference>
<evidence type="ECO:0000313" key="3">
    <source>
        <dbReference type="Proteomes" id="UP000886595"/>
    </source>
</evidence>
<keyword evidence="1" id="KW-0732">Signal</keyword>
<feature type="signal peptide" evidence="1">
    <location>
        <begin position="1"/>
        <end position="28"/>
    </location>
</feature>
<name>A0A8X7PYQ1_BRACI</name>
<keyword evidence="3" id="KW-1185">Reference proteome</keyword>